<evidence type="ECO:0000313" key="5">
    <source>
        <dbReference type="EMBL" id="KAJ6224640.1"/>
    </source>
</evidence>
<dbReference type="InterPro" id="IPR043989">
    <property type="entry name" value="CCZ1/INTU/HSP4_longin_3"/>
</dbReference>
<evidence type="ECO:0000259" key="4">
    <source>
        <dbReference type="Pfam" id="PF19033"/>
    </source>
</evidence>
<evidence type="ECO:0008006" key="7">
    <source>
        <dbReference type="Google" id="ProtNLM"/>
    </source>
</evidence>
<comment type="caution">
    <text evidence="5">The sequence shown here is derived from an EMBL/GenBank/DDBJ whole genome shotgun (WGS) entry which is preliminary data.</text>
</comment>
<comment type="similarity">
    <text evidence="1">Belongs to the CCZ1 family.</text>
</comment>
<dbReference type="InterPro" id="IPR043988">
    <property type="entry name" value="CCZ1/INTU_longin_2"/>
</dbReference>
<evidence type="ECO:0000313" key="6">
    <source>
        <dbReference type="Proteomes" id="UP001142055"/>
    </source>
</evidence>
<dbReference type="InterPro" id="IPR013176">
    <property type="entry name" value="Ccz1"/>
</dbReference>
<dbReference type="EMBL" id="JAPWDV010000001">
    <property type="protein sequence ID" value="KAJ6224640.1"/>
    <property type="molecule type" value="Genomic_DNA"/>
</dbReference>
<reference evidence="5" key="1">
    <citation type="submission" date="2022-12" db="EMBL/GenBank/DDBJ databases">
        <title>Genome assemblies of Blomia tropicalis.</title>
        <authorList>
            <person name="Cui Y."/>
        </authorList>
    </citation>
    <scope>NUCLEOTIDE SEQUENCE</scope>
    <source>
        <tissue evidence="5">Adult mites</tissue>
    </source>
</reference>
<dbReference type="OMA" id="CEEQMKG"/>
<dbReference type="GO" id="GO:0016192">
    <property type="term" value="P:vesicle-mediated transport"/>
    <property type="evidence" value="ECO:0007669"/>
    <property type="project" value="InterPro"/>
</dbReference>
<dbReference type="AlphaFoldDB" id="A0A9Q0MEZ0"/>
<dbReference type="Proteomes" id="UP001142055">
    <property type="component" value="Chromosome 1"/>
</dbReference>
<evidence type="ECO:0000259" key="3">
    <source>
        <dbReference type="Pfam" id="PF19032"/>
    </source>
</evidence>
<evidence type="ECO:0000256" key="1">
    <source>
        <dbReference type="ARBA" id="ARBA00005352"/>
    </source>
</evidence>
<organism evidence="5 6">
    <name type="scientific">Blomia tropicalis</name>
    <name type="common">Mite</name>
    <dbReference type="NCBI Taxonomy" id="40697"/>
    <lineage>
        <taxon>Eukaryota</taxon>
        <taxon>Metazoa</taxon>
        <taxon>Ecdysozoa</taxon>
        <taxon>Arthropoda</taxon>
        <taxon>Chelicerata</taxon>
        <taxon>Arachnida</taxon>
        <taxon>Acari</taxon>
        <taxon>Acariformes</taxon>
        <taxon>Sarcoptiformes</taxon>
        <taxon>Astigmata</taxon>
        <taxon>Glycyphagoidea</taxon>
        <taxon>Echimyopodidae</taxon>
        <taxon>Blomia</taxon>
    </lineage>
</organism>
<dbReference type="PANTHER" id="PTHR13056">
    <property type="entry name" value="VACUOLAR FUSION PROTEIN CCZ1 HOMOLOG-RELATED"/>
    <property type="match status" value="1"/>
</dbReference>
<dbReference type="Pfam" id="PF19033">
    <property type="entry name" value="Intu_longin_3"/>
    <property type="match status" value="1"/>
</dbReference>
<evidence type="ECO:0000259" key="2">
    <source>
        <dbReference type="Pfam" id="PF19031"/>
    </source>
</evidence>
<gene>
    <name evidence="5" type="ORF">RDWZM_003185</name>
</gene>
<dbReference type="Pfam" id="PF19032">
    <property type="entry name" value="Intu_longin_2"/>
    <property type="match status" value="1"/>
</dbReference>
<dbReference type="OrthoDB" id="240546at2759"/>
<dbReference type="InterPro" id="IPR043987">
    <property type="entry name" value="CCZ1/INTU/HSP4_longin_1"/>
</dbReference>
<dbReference type="GO" id="GO:0035658">
    <property type="term" value="C:Mon1-Ccz1 complex"/>
    <property type="evidence" value="ECO:0007669"/>
    <property type="project" value="InterPro"/>
</dbReference>
<proteinExistence type="inferred from homology"/>
<keyword evidence="6" id="KW-1185">Reference proteome</keyword>
<feature type="domain" description="CCZ1/INTU/HPS4 third Longin" evidence="4">
    <location>
        <begin position="344"/>
        <end position="432"/>
    </location>
</feature>
<dbReference type="PANTHER" id="PTHR13056:SF0">
    <property type="entry name" value="VACUOLAR FUSION PROTEIN CCZ1 HOMOLOG-RELATED"/>
    <property type="match status" value="1"/>
</dbReference>
<protein>
    <recommendedName>
        <fullName evidence="7">Vacuolar fusion protein CCZ1</fullName>
    </recommendedName>
</protein>
<feature type="domain" description="CCZ1/INTU second Longin" evidence="3">
    <location>
        <begin position="212"/>
        <end position="264"/>
    </location>
</feature>
<accession>A0A9Q0MEZ0</accession>
<dbReference type="Pfam" id="PF19031">
    <property type="entry name" value="Intu_longin_1"/>
    <property type="match status" value="1"/>
</dbReference>
<name>A0A9Q0MEZ0_BLOTA</name>
<sequence length="447" mass="51626">MSQTKVRHSFSLVKYFVFNTCWGAREGEEHKKLIYYYSKLSTTTSVSLDQKISDIGLAEAVINFGTQFGDISESLHGNKLRFVFHNLSENIWSTICISEPYSVHRSNDDNTHFHEVNDFEISNQFFKLKLESIYRYFCLLNGPIEKLCSQLEREPFLERCSQFFDLFIPHLELLPFNLIELYSSIQYLPLNNTTFMSVQSLLNCVQATDHRIESYIFLYNDKLISSQLSLPDTKTLYNYLTNVIIPEAVKEEINGIANKTRWLQVNMKIYLQSEQTFRSLCLFRSFNGSTIGLVLDKYDPIILQECEALLSSRLTSLTSKLQETVTHLAKQPESKSPNDVSVKDIKFIYINNTNCAQRGNTNCRKLIDSDFSRLIIDVEADLDLLDDENQMFELIGKNTNDTWLVANRCDMRTLFAILNHKNANLIEASDMIDALEKGHLKNIFFGV</sequence>
<feature type="domain" description="CCZ1/INTU/HSP4 first Longin" evidence="2">
    <location>
        <begin position="15"/>
        <end position="142"/>
    </location>
</feature>